<reference evidence="3" key="1">
    <citation type="submission" date="2016-06" db="UniProtKB">
        <authorList>
            <consortium name="WormBaseParasite"/>
        </authorList>
    </citation>
    <scope>IDENTIFICATION</scope>
</reference>
<evidence type="ECO:0000313" key="3">
    <source>
        <dbReference type="WBParaSite" id="TCNE_0001554601-mRNA-1"/>
    </source>
</evidence>
<proteinExistence type="predicted"/>
<dbReference type="EMBL" id="UYWY01022939">
    <property type="protein sequence ID" value="VDM46866.1"/>
    <property type="molecule type" value="Genomic_DNA"/>
</dbReference>
<protein>
    <submittedName>
        <fullName evidence="3">GLOBIN domain-containing protein</fullName>
    </submittedName>
</protein>
<reference evidence="1 2" key="2">
    <citation type="submission" date="2018-11" db="EMBL/GenBank/DDBJ databases">
        <authorList>
            <consortium name="Pathogen Informatics"/>
        </authorList>
    </citation>
    <scope>NUCLEOTIDE SEQUENCE [LARGE SCALE GENOMIC DNA]</scope>
</reference>
<keyword evidence="2" id="KW-1185">Reference proteome</keyword>
<organism evidence="2 3">
    <name type="scientific">Toxocara canis</name>
    <name type="common">Canine roundworm</name>
    <dbReference type="NCBI Taxonomy" id="6265"/>
    <lineage>
        <taxon>Eukaryota</taxon>
        <taxon>Metazoa</taxon>
        <taxon>Ecdysozoa</taxon>
        <taxon>Nematoda</taxon>
        <taxon>Chromadorea</taxon>
        <taxon>Rhabditida</taxon>
        <taxon>Spirurina</taxon>
        <taxon>Ascaridomorpha</taxon>
        <taxon>Ascaridoidea</taxon>
        <taxon>Toxocaridae</taxon>
        <taxon>Toxocara</taxon>
    </lineage>
</organism>
<gene>
    <name evidence="1" type="ORF">TCNE_LOCUS15545</name>
</gene>
<dbReference type="WBParaSite" id="TCNE_0001554601-mRNA-1">
    <property type="protein sequence ID" value="TCNE_0001554601-mRNA-1"/>
    <property type="gene ID" value="TCNE_0001554601"/>
</dbReference>
<accession>A0A183V475</accession>
<dbReference type="Proteomes" id="UP000050794">
    <property type="component" value="Unassembled WGS sequence"/>
</dbReference>
<evidence type="ECO:0000313" key="1">
    <source>
        <dbReference type="EMBL" id="VDM46866.1"/>
    </source>
</evidence>
<name>A0A183V475_TOXCA</name>
<sequence>MAGNLGKDFLEKTPHFIAPTLKKMHSSVSIEKPCTKIMNALLGQHWMHVISEMIVQVEVTSMRCRCSLMCARWGDELLSSAH</sequence>
<dbReference type="AlphaFoldDB" id="A0A183V475"/>
<evidence type="ECO:0000313" key="2">
    <source>
        <dbReference type="Proteomes" id="UP000050794"/>
    </source>
</evidence>